<gene>
    <name evidence="3" type="ORF">PVK06_002295</name>
</gene>
<dbReference type="EMBL" id="JARKNE010000001">
    <property type="protein sequence ID" value="KAK5846029.1"/>
    <property type="molecule type" value="Genomic_DNA"/>
</dbReference>
<sequence length="227" mass="26425">MPEMGFNLESSDKMVVPWPMQKTIDAFNWNYFYIARSFPEVELVQEFYANLTMPDATEVLVRKKEAPLTSNFISDLFNLPKVEEDEYFGKMKNINWDIFQQELNNFMPISYGSTISMERILLLYVIMIERAINVGKIILKEIHDCARNKIRNVYFPSLITPLCLRAKDKTKANLKGPYVQGCITAHDLKSFVPEFPDYIFESWNEEDEDESEDGASKKEDKGDKSNK</sequence>
<keyword evidence="4" id="KW-1185">Reference proteome</keyword>
<feature type="compositionally biased region" description="Basic and acidic residues" evidence="1">
    <location>
        <begin position="214"/>
        <end position="227"/>
    </location>
</feature>
<name>A0ABR0R3C7_GOSAR</name>
<comment type="caution">
    <text evidence="3">The sequence shown here is derived from an EMBL/GenBank/DDBJ whole genome shotgun (WGS) entry which is preliminary data.</text>
</comment>
<feature type="compositionally biased region" description="Acidic residues" evidence="1">
    <location>
        <begin position="204"/>
        <end position="213"/>
    </location>
</feature>
<dbReference type="Proteomes" id="UP001358586">
    <property type="component" value="Chromosome 1"/>
</dbReference>
<protein>
    <recommendedName>
        <fullName evidence="2">Putative plant transposon protein domain-containing protein</fullName>
    </recommendedName>
</protein>
<dbReference type="InterPro" id="IPR046796">
    <property type="entry name" value="Transposase_32_dom"/>
</dbReference>
<proteinExistence type="predicted"/>
<feature type="region of interest" description="Disordered" evidence="1">
    <location>
        <begin position="204"/>
        <end position="227"/>
    </location>
</feature>
<evidence type="ECO:0000256" key="1">
    <source>
        <dbReference type="SAM" id="MobiDB-lite"/>
    </source>
</evidence>
<accession>A0ABR0R3C7</accession>
<feature type="domain" description="Putative plant transposon protein" evidence="2">
    <location>
        <begin position="27"/>
        <end position="166"/>
    </location>
</feature>
<evidence type="ECO:0000259" key="2">
    <source>
        <dbReference type="Pfam" id="PF20167"/>
    </source>
</evidence>
<evidence type="ECO:0000313" key="4">
    <source>
        <dbReference type="Proteomes" id="UP001358586"/>
    </source>
</evidence>
<evidence type="ECO:0000313" key="3">
    <source>
        <dbReference type="EMBL" id="KAK5846029.1"/>
    </source>
</evidence>
<reference evidence="3 4" key="1">
    <citation type="submission" date="2023-03" db="EMBL/GenBank/DDBJ databases">
        <title>WGS of Gossypium arboreum.</title>
        <authorList>
            <person name="Yu D."/>
        </authorList>
    </citation>
    <scope>NUCLEOTIDE SEQUENCE [LARGE SCALE GENOMIC DNA]</scope>
    <source>
        <tissue evidence="3">Leaf</tissue>
    </source>
</reference>
<dbReference type="Pfam" id="PF20167">
    <property type="entry name" value="Transposase_32"/>
    <property type="match status" value="1"/>
</dbReference>
<organism evidence="3 4">
    <name type="scientific">Gossypium arboreum</name>
    <name type="common">Tree cotton</name>
    <name type="synonym">Gossypium nanking</name>
    <dbReference type="NCBI Taxonomy" id="29729"/>
    <lineage>
        <taxon>Eukaryota</taxon>
        <taxon>Viridiplantae</taxon>
        <taxon>Streptophyta</taxon>
        <taxon>Embryophyta</taxon>
        <taxon>Tracheophyta</taxon>
        <taxon>Spermatophyta</taxon>
        <taxon>Magnoliopsida</taxon>
        <taxon>eudicotyledons</taxon>
        <taxon>Gunneridae</taxon>
        <taxon>Pentapetalae</taxon>
        <taxon>rosids</taxon>
        <taxon>malvids</taxon>
        <taxon>Malvales</taxon>
        <taxon>Malvaceae</taxon>
        <taxon>Malvoideae</taxon>
        <taxon>Gossypium</taxon>
    </lineage>
</organism>